<dbReference type="InterPro" id="IPR029045">
    <property type="entry name" value="ClpP/crotonase-like_dom_sf"/>
</dbReference>
<evidence type="ECO:0000313" key="2">
    <source>
        <dbReference type="EMBL" id="CAB4367264.1"/>
    </source>
</evidence>
<dbReference type="AlphaFoldDB" id="A0A6J7SYA0"/>
<organism evidence="5">
    <name type="scientific">freshwater metagenome</name>
    <dbReference type="NCBI Taxonomy" id="449393"/>
    <lineage>
        <taxon>unclassified sequences</taxon>
        <taxon>metagenomes</taxon>
        <taxon>ecological metagenomes</taxon>
    </lineage>
</organism>
<gene>
    <name evidence="3" type="ORF">UFOPK2334_00290</name>
    <name evidence="4" type="ORF">UFOPK2870_00806</name>
    <name evidence="2" type="ORF">UFOPK4179_00044</name>
    <name evidence="5" type="ORF">UFOPK4293_00375</name>
</gene>
<evidence type="ECO:0000313" key="3">
    <source>
        <dbReference type="EMBL" id="CAB4666814.1"/>
    </source>
</evidence>
<accession>A0A6J7SYA0</accession>
<proteinExistence type="inferred from homology"/>
<comment type="similarity">
    <text evidence="1">Belongs to the enoyl-CoA hydratase/isomerase family.</text>
</comment>
<dbReference type="CDD" id="cd06558">
    <property type="entry name" value="crotonase-like"/>
    <property type="match status" value="1"/>
</dbReference>
<dbReference type="Gene3D" id="3.90.226.10">
    <property type="entry name" value="2-enoyl-CoA Hydratase, Chain A, domain 1"/>
    <property type="match status" value="1"/>
</dbReference>
<dbReference type="EMBL" id="CAETWZ010000002">
    <property type="protein sequence ID" value="CAB4367264.1"/>
    <property type="molecule type" value="Genomic_DNA"/>
</dbReference>
<protein>
    <submittedName>
        <fullName evidence="5">Unannotated protein</fullName>
    </submittedName>
</protein>
<dbReference type="EMBL" id="CAEZXA010000013">
    <property type="protein sequence ID" value="CAB4666814.1"/>
    <property type="molecule type" value="Genomic_DNA"/>
</dbReference>
<dbReference type="EMBL" id="CAEZZL010000057">
    <property type="protein sequence ID" value="CAB4763194.1"/>
    <property type="molecule type" value="Genomic_DNA"/>
</dbReference>
<name>A0A6J7SYA0_9ZZZZ</name>
<reference evidence="5" key="1">
    <citation type="submission" date="2020-05" db="EMBL/GenBank/DDBJ databases">
        <authorList>
            <person name="Chiriac C."/>
            <person name="Salcher M."/>
            <person name="Ghai R."/>
            <person name="Kavagutti S V."/>
        </authorList>
    </citation>
    <scope>NUCLEOTIDE SEQUENCE</scope>
</reference>
<dbReference type="InterPro" id="IPR001753">
    <property type="entry name" value="Enoyl-CoA_hydra/iso"/>
</dbReference>
<sequence length="276" mass="30289">MDVDINSLETVSYRVHQPGDQGIAIISLNRDSKRNAQNNQMTYELNACYDAAARDSNVKVIVLRAEGKHFSAGHDLRDRSNHLDFPQVFPQSGFTGEGQEGMMAHEEEVYFNMCWRWRNIPKPVIAAAQGMTIAGGLMLLWVADIIIASDDATFSDPVVAFGVNGVEYFGHPWEFGARKAKELLFTGDTFTAQEAMDAGMINRVVPASELDAATMTMAAKIATKPGFALKLAKESVNQTLEAQGQYNAFRAAFSLQHLGHANNKLRFGMAIDPSGL</sequence>
<evidence type="ECO:0000313" key="5">
    <source>
        <dbReference type="EMBL" id="CAB5046255.1"/>
    </source>
</evidence>
<dbReference type="SUPFAM" id="SSF52096">
    <property type="entry name" value="ClpP/crotonase"/>
    <property type="match status" value="1"/>
</dbReference>
<dbReference type="NCBIfam" id="NF006140">
    <property type="entry name" value="PRK08290.1"/>
    <property type="match status" value="1"/>
</dbReference>
<evidence type="ECO:0000313" key="4">
    <source>
        <dbReference type="EMBL" id="CAB4763194.1"/>
    </source>
</evidence>
<dbReference type="EMBL" id="CAFBQH010000015">
    <property type="protein sequence ID" value="CAB5046255.1"/>
    <property type="molecule type" value="Genomic_DNA"/>
</dbReference>
<dbReference type="PANTHER" id="PTHR43802">
    <property type="entry name" value="ENOYL-COA HYDRATASE"/>
    <property type="match status" value="1"/>
</dbReference>
<dbReference type="Pfam" id="PF00378">
    <property type="entry name" value="ECH_1"/>
    <property type="match status" value="1"/>
</dbReference>
<evidence type="ECO:0000256" key="1">
    <source>
        <dbReference type="ARBA" id="ARBA00005254"/>
    </source>
</evidence>
<dbReference type="PANTHER" id="PTHR43802:SF1">
    <property type="entry name" value="IP11341P-RELATED"/>
    <property type="match status" value="1"/>
</dbReference>